<organism evidence="3 4">
    <name type="scientific">Streptomyces xiangluensis</name>
    <dbReference type="NCBI Taxonomy" id="2665720"/>
    <lineage>
        <taxon>Bacteria</taxon>
        <taxon>Bacillati</taxon>
        <taxon>Actinomycetota</taxon>
        <taxon>Actinomycetes</taxon>
        <taxon>Kitasatosporales</taxon>
        <taxon>Streptomycetaceae</taxon>
        <taxon>Streptomyces</taxon>
    </lineage>
</organism>
<dbReference type="PANTHER" id="PTHR46401">
    <property type="entry name" value="GLYCOSYLTRANSFERASE WBBK-RELATED"/>
    <property type="match status" value="1"/>
</dbReference>
<evidence type="ECO:0000256" key="1">
    <source>
        <dbReference type="ARBA" id="ARBA00022679"/>
    </source>
</evidence>
<dbReference type="GO" id="GO:0016757">
    <property type="term" value="F:glycosyltransferase activity"/>
    <property type="evidence" value="ECO:0007669"/>
    <property type="project" value="UniProtKB-KW"/>
</dbReference>
<dbReference type="EMBL" id="JBHSFG010000124">
    <property type="protein sequence ID" value="MFC4472673.1"/>
    <property type="molecule type" value="Genomic_DNA"/>
</dbReference>
<evidence type="ECO:0000313" key="3">
    <source>
        <dbReference type="EMBL" id="MFC4472673.1"/>
    </source>
</evidence>
<gene>
    <name evidence="3" type="ORF">ACFPH6_50875</name>
</gene>
<feature type="domain" description="Glycosyl transferase family 1" evidence="2">
    <location>
        <begin position="390"/>
        <end position="541"/>
    </location>
</feature>
<reference evidence="4" key="1">
    <citation type="journal article" date="2019" name="Int. J. Syst. Evol. Microbiol.">
        <title>The Global Catalogue of Microorganisms (GCM) 10K type strain sequencing project: providing services to taxonomists for standard genome sequencing and annotation.</title>
        <authorList>
            <consortium name="The Broad Institute Genomics Platform"/>
            <consortium name="The Broad Institute Genome Sequencing Center for Infectious Disease"/>
            <person name="Wu L."/>
            <person name="Ma J."/>
        </authorList>
    </citation>
    <scope>NUCLEOTIDE SEQUENCE [LARGE SCALE GENOMIC DNA]</scope>
    <source>
        <strain evidence="4">DT43</strain>
    </source>
</reference>
<dbReference type="Gene3D" id="3.40.50.2000">
    <property type="entry name" value="Glycogen Phosphorylase B"/>
    <property type="match status" value="2"/>
</dbReference>
<keyword evidence="1 3" id="KW-0808">Transferase</keyword>
<dbReference type="CDD" id="cd03801">
    <property type="entry name" value="GT4_PimA-like"/>
    <property type="match status" value="1"/>
</dbReference>
<evidence type="ECO:0000313" key="4">
    <source>
        <dbReference type="Proteomes" id="UP001596012"/>
    </source>
</evidence>
<name>A0ABV8Z8Q7_9ACTN</name>
<proteinExistence type="predicted"/>
<keyword evidence="4" id="KW-1185">Reference proteome</keyword>
<dbReference type="InterPro" id="IPR001296">
    <property type="entry name" value="Glyco_trans_1"/>
</dbReference>
<dbReference type="PANTHER" id="PTHR46401:SF2">
    <property type="entry name" value="GLYCOSYLTRANSFERASE WBBK-RELATED"/>
    <property type="match status" value="1"/>
</dbReference>
<protein>
    <submittedName>
        <fullName evidence="3">Glycosyltransferase</fullName>
        <ecNumber evidence="3">2.4.-.-</ecNumber>
    </submittedName>
</protein>
<dbReference type="Proteomes" id="UP001596012">
    <property type="component" value="Unassembled WGS sequence"/>
</dbReference>
<dbReference type="RefSeq" id="WP_386356865.1">
    <property type="nucleotide sequence ID" value="NZ_JBHSFG010000124.1"/>
</dbReference>
<accession>A0ABV8Z8Q7</accession>
<keyword evidence="3" id="KW-0328">Glycosyltransferase</keyword>
<dbReference type="EC" id="2.4.-.-" evidence="3"/>
<comment type="caution">
    <text evidence="3">The sequence shown here is derived from an EMBL/GenBank/DDBJ whole genome shotgun (WGS) entry which is preliminary data.</text>
</comment>
<evidence type="ECO:0000259" key="2">
    <source>
        <dbReference type="Pfam" id="PF00534"/>
    </source>
</evidence>
<dbReference type="Pfam" id="PF00534">
    <property type="entry name" value="Glycos_transf_1"/>
    <property type="match status" value="1"/>
</dbReference>
<dbReference type="SUPFAM" id="SSF53756">
    <property type="entry name" value="UDP-Glycosyltransferase/glycogen phosphorylase"/>
    <property type="match status" value="1"/>
</dbReference>
<sequence>MRENGFEVTRAHCYGCFVCRRFPDNSEHGQHRVLEAGRGQLQDGAPVHGLSAWFGTWLKAVHARMDALDIRVQLGAARLRSSVRRRGRPVLIVTDRGPLDSLAKFDPPEGSRTAALFRRLADRYDVTLLLDPHSGSGTPSESLSEHPSDQTGRYEWEGRYRRWTRSITRVVTFAAPKNTPASAEMALRFVRERVAARNPHPDQPPARRHVVISIFDDAGNQAYRGGGAVVIDKVARRLSEDFDVTILTAGRRGGAQMRDGVRYRCLPVCWAGPRAGQLLFQAALPFMARRIRHDAWLESFTPPFTTSFLPVFTKAPVIGINQCRGGESTWRKYHIPTFIIEHFGLRFYRDLVVLNEADEVEARRYSPKAAVHLIENGVEQQHVDDSEFGHGKHIVCLGRIDVKMKGLELLLPAYEKAAPTMPLLLLGHGTPTEERKLAALLARTERDIRWLGYTSNERKRQLLEESAFMVMPSRHETFGLVALESMSYGKPVLHFELPWLRWMAGKGNVGVEPFDVERLAAQINRLSEDERTRRDLGRQAYLAAQEYSWEKMTGRYLDLVRQLLTAPESKGRPVSHGR</sequence>